<comment type="caution">
    <text evidence="10">The sequence shown here is derived from an EMBL/GenBank/DDBJ whole genome shotgun (WGS) entry which is preliminary data.</text>
</comment>
<dbReference type="PROSITE" id="PS00165">
    <property type="entry name" value="DEHYDRATASE_SER_THR"/>
    <property type="match status" value="1"/>
</dbReference>
<dbReference type="AlphaFoldDB" id="A0A7C1FUQ7"/>
<dbReference type="CDD" id="cd01562">
    <property type="entry name" value="Thr-dehyd"/>
    <property type="match status" value="1"/>
</dbReference>
<dbReference type="FunFam" id="3.40.50.1100:FF:000005">
    <property type="entry name" value="Threonine dehydratase catabolic"/>
    <property type="match status" value="1"/>
</dbReference>
<dbReference type="EMBL" id="DSMG01000199">
    <property type="protein sequence ID" value="HDX33760.1"/>
    <property type="molecule type" value="Genomic_DNA"/>
</dbReference>
<dbReference type="GO" id="GO:0030170">
    <property type="term" value="F:pyridoxal phosphate binding"/>
    <property type="evidence" value="ECO:0007669"/>
    <property type="project" value="InterPro"/>
</dbReference>
<comment type="similarity">
    <text evidence="3">Belongs to the serine/threonine dehydratase family.</text>
</comment>
<dbReference type="InterPro" id="IPR036052">
    <property type="entry name" value="TrpB-like_PALP_sf"/>
</dbReference>
<dbReference type="GO" id="GO:0006567">
    <property type="term" value="P:L-threonine catabolic process"/>
    <property type="evidence" value="ECO:0007669"/>
    <property type="project" value="TreeGrafter"/>
</dbReference>
<evidence type="ECO:0000256" key="7">
    <source>
        <dbReference type="ARBA" id="ARBA00025527"/>
    </source>
</evidence>
<dbReference type="GO" id="GO:0009097">
    <property type="term" value="P:isoleucine biosynthetic process"/>
    <property type="evidence" value="ECO:0007669"/>
    <property type="project" value="TreeGrafter"/>
</dbReference>
<sequence length="319" mass="33955">MAGLKEAILDAAQRIRPYVRRTPLDESLALSEMGGDRVFLKLENLQYTGSFKLRGATNKLLSLAPEMLAHGVVAASSGNHGAAVAYALRRLGAKGIVFVPEHAATTKVEAIQRYGAEVRRWGTDSVEAEAQARTFATQSGRAYISPYNDWEIVAGQGTIGLEIMEDLPDVETLYVTVGGGGLIGGIAGYIKAACQTKSVRIVGCLPVHSPVMYESVRAGHIVQMESLPTLSDGSAGGIEEGAITFALCQQLVDDWVLVTEAEIADAVRLIAQTHHLMIEGAAGVAVAAYLKDTQRGQKRNVAIVLCGANIDLEVLKTLL</sequence>
<dbReference type="InterPro" id="IPR000634">
    <property type="entry name" value="Ser/Thr_deHydtase_PyrdxlP-BS"/>
</dbReference>
<evidence type="ECO:0000256" key="1">
    <source>
        <dbReference type="ARBA" id="ARBA00001274"/>
    </source>
</evidence>
<dbReference type="GO" id="GO:0006565">
    <property type="term" value="P:L-serine catabolic process"/>
    <property type="evidence" value="ECO:0007669"/>
    <property type="project" value="TreeGrafter"/>
</dbReference>
<comment type="catalytic activity">
    <reaction evidence="1">
        <text>L-threonine = 2-oxobutanoate + NH4(+)</text>
        <dbReference type="Rhea" id="RHEA:22108"/>
        <dbReference type="ChEBI" id="CHEBI:16763"/>
        <dbReference type="ChEBI" id="CHEBI:28938"/>
        <dbReference type="ChEBI" id="CHEBI:57926"/>
        <dbReference type="EC" id="4.3.1.19"/>
    </reaction>
</comment>
<accession>A0A7C1FUQ7</accession>
<dbReference type="Pfam" id="PF00291">
    <property type="entry name" value="PALP"/>
    <property type="match status" value="1"/>
</dbReference>
<comment type="function">
    <text evidence="7">Catalyzes the anaerobic formation of alpha-ketobutyrate and ammonia from threonine in a two-step reaction. The first step involved a dehydration of threonine and a production of enamine intermediates (aminocrotonate), which tautomerizes to its imine form (iminobutyrate). Both intermediates are unstable and short-lived. The second step is the nonenzymatic hydrolysis of the enamine/imine intermediates to form 2-ketobutyrate and free ammonia. In the low water environment of the cell, the second step is accelerated by RidA.</text>
</comment>
<evidence type="ECO:0000259" key="9">
    <source>
        <dbReference type="Pfam" id="PF00291"/>
    </source>
</evidence>
<dbReference type="Gene3D" id="3.40.50.1100">
    <property type="match status" value="2"/>
</dbReference>
<keyword evidence="6" id="KW-0456">Lyase</keyword>
<keyword evidence="5" id="KW-0663">Pyridoxal phosphate</keyword>
<gene>
    <name evidence="10" type="ORF">ENQ20_20105</name>
</gene>
<evidence type="ECO:0000256" key="6">
    <source>
        <dbReference type="ARBA" id="ARBA00023239"/>
    </source>
</evidence>
<comment type="cofactor">
    <cofactor evidence="2">
        <name>pyridoxal 5'-phosphate</name>
        <dbReference type="ChEBI" id="CHEBI:597326"/>
    </cofactor>
</comment>
<name>A0A7C1FUQ7_9CHLR</name>
<dbReference type="EC" id="4.3.1.19" evidence="4"/>
<evidence type="ECO:0000256" key="2">
    <source>
        <dbReference type="ARBA" id="ARBA00001933"/>
    </source>
</evidence>
<proteinExistence type="inferred from homology"/>
<organism evidence="10">
    <name type="scientific">Caldilinea aerophila</name>
    <dbReference type="NCBI Taxonomy" id="133453"/>
    <lineage>
        <taxon>Bacteria</taxon>
        <taxon>Bacillati</taxon>
        <taxon>Chloroflexota</taxon>
        <taxon>Caldilineae</taxon>
        <taxon>Caldilineales</taxon>
        <taxon>Caldilineaceae</taxon>
        <taxon>Caldilinea</taxon>
    </lineage>
</organism>
<evidence type="ECO:0000256" key="8">
    <source>
        <dbReference type="ARBA" id="ARBA00031427"/>
    </source>
</evidence>
<evidence type="ECO:0000256" key="3">
    <source>
        <dbReference type="ARBA" id="ARBA00010869"/>
    </source>
</evidence>
<protein>
    <recommendedName>
        <fullName evidence="4">threonine ammonia-lyase</fullName>
        <ecNumber evidence="4">4.3.1.19</ecNumber>
    </recommendedName>
    <alternativeName>
        <fullName evidence="8">Threonine deaminase</fullName>
    </alternativeName>
</protein>
<reference evidence="10" key="1">
    <citation type="journal article" date="2020" name="mSystems">
        <title>Genome- and Community-Level Interaction Insights into Carbon Utilization and Element Cycling Functions of Hydrothermarchaeota in Hydrothermal Sediment.</title>
        <authorList>
            <person name="Zhou Z."/>
            <person name="Liu Y."/>
            <person name="Xu W."/>
            <person name="Pan J."/>
            <person name="Luo Z.H."/>
            <person name="Li M."/>
        </authorList>
    </citation>
    <scope>NUCLEOTIDE SEQUENCE [LARGE SCALE GENOMIC DNA]</scope>
    <source>
        <strain evidence="10">SpSt-289</strain>
    </source>
</reference>
<evidence type="ECO:0000313" key="10">
    <source>
        <dbReference type="EMBL" id="HDX33760.1"/>
    </source>
</evidence>
<evidence type="ECO:0000256" key="5">
    <source>
        <dbReference type="ARBA" id="ARBA00022898"/>
    </source>
</evidence>
<dbReference type="GO" id="GO:0003941">
    <property type="term" value="F:L-serine ammonia-lyase activity"/>
    <property type="evidence" value="ECO:0007669"/>
    <property type="project" value="TreeGrafter"/>
</dbReference>
<dbReference type="InterPro" id="IPR001926">
    <property type="entry name" value="TrpB-like_PALP"/>
</dbReference>
<feature type="domain" description="Tryptophan synthase beta chain-like PALP" evidence="9">
    <location>
        <begin position="15"/>
        <end position="307"/>
    </location>
</feature>
<dbReference type="SUPFAM" id="SSF53686">
    <property type="entry name" value="Tryptophan synthase beta subunit-like PLP-dependent enzymes"/>
    <property type="match status" value="1"/>
</dbReference>
<dbReference type="NCBIfam" id="NF005292">
    <property type="entry name" value="PRK06815.1"/>
    <property type="match status" value="1"/>
</dbReference>
<dbReference type="GO" id="GO:0004794">
    <property type="term" value="F:threonine deaminase activity"/>
    <property type="evidence" value="ECO:0007669"/>
    <property type="project" value="UniProtKB-EC"/>
</dbReference>
<evidence type="ECO:0000256" key="4">
    <source>
        <dbReference type="ARBA" id="ARBA00012096"/>
    </source>
</evidence>
<dbReference type="PANTHER" id="PTHR48078:SF6">
    <property type="entry name" value="L-THREONINE DEHYDRATASE CATABOLIC TDCB"/>
    <property type="match status" value="1"/>
</dbReference>
<dbReference type="PANTHER" id="PTHR48078">
    <property type="entry name" value="THREONINE DEHYDRATASE, MITOCHONDRIAL-RELATED"/>
    <property type="match status" value="1"/>
</dbReference>
<dbReference type="InterPro" id="IPR050147">
    <property type="entry name" value="Ser/Thr_Dehydratase"/>
</dbReference>